<evidence type="ECO:0000313" key="2">
    <source>
        <dbReference type="EMBL" id="ABK66743.1"/>
    </source>
</evidence>
<evidence type="ECO:0000259" key="1">
    <source>
        <dbReference type="Pfam" id="PF01636"/>
    </source>
</evidence>
<dbReference type="RefSeq" id="WP_011726576.1">
    <property type="nucleotide sequence ID" value="NC_008595.1"/>
</dbReference>
<dbReference type="InterPro" id="IPR041726">
    <property type="entry name" value="ACAD10_11_N"/>
</dbReference>
<gene>
    <name evidence="2" type="ordered locus">MAV_5273</name>
</gene>
<dbReference type="GO" id="GO:0016740">
    <property type="term" value="F:transferase activity"/>
    <property type="evidence" value="ECO:0007669"/>
    <property type="project" value="UniProtKB-KW"/>
</dbReference>
<feature type="domain" description="Aminoglycoside phosphotransferase" evidence="1">
    <location>
        <begin position="53"/>
        <end position="273"/>
    </location>
</feature>
<protein>
    <submittedName>
        <fullName evidence="2">Phosphotransferase enzyme family protein</fullName>
    </submittedName>
</protein>
<dbReference type="EMBL" id="CP000479">
    <property type="protein sequence ID" value="ABK66743.1"/>
    <property type="molecule type" value="Genomic_DNA"/>
</dbReference>
<reference evidence="2 3" key="1">
    <citation type="submission" date="2006-10" db="EMBL/GenBank/DDBJ databases">
        <authorList>
            <person name="Fleischmann R.D."/>
            <person name="Dodson R.J."/>
            <person name="Haft D.H."/>
            <person name="Merkel J.S."/>
            <person name="Nelson W.C."/>
            <person name="Fraser C.M."/>
        </authorList>
    </citation>
    <scope>NUCLEOTIDE SEQUENCE [LARGE SCALE GENOMIC DNA]</scope>
    <source>
        <strain evidence="2 3">104</strain>
    </source>
</reference>
<name>A0A0H2ZXM6_MYCA1</name>
<dbReference type="CDD" id="cd05154">
    <property type="entry name" value="ACAD10_11_N-like"/>
    <property type="match status" value="1"/>
</dbReference>
<dbReference type="HOGENOM" id="CLU_007526_1_2_11"/>
<dbReference type="Gene3D" id="3.30.200.20">
    <property type="entry name" value="Phosphorylase Kinase, domain 1"/>
    <property type="match status" value="1"/>
</dbReference>
<proteinExistence type="predicted"/>
<dbReference type="Pfam" id="PF01636">
    <property type="entry name" value="APH"/>
    <property type="match status" value="1"/>
</dbReference>
<dbReference type="PANTHER" id="PTHR21310">
    <property type="entry name" value="AMINOGLYCOSIDE PHOSPHOTRANSFERASE-RELATED-RELATED"/>
    <property type="match status" value="1"/>
</dbReference>
<dbReference type="Proteomes" id="UP000001574">
    <property type="component" value="Chromosome"/>
</dbReference>
<dbReference type="PANTHER" id="PTHR21310:SF40">
    <property type="entry name" value="AMINOGLYCOSIDE PHOSPHOTRANSFERASE DOMAIN-CONTAINING PROTEIN-RELATED"/>
    <property type="match status" value="1"/>
</dbReference>
<dbReference type="Gene3D" id="3.90.1200.10">
    <property type="match status" value="1"/>
</dbReference>
<dbReference type="AlphaFoldDB" id="A0A0H2ZXM6"/>
<dbReference type="KEGG" id="mav:MAV_5273"/>
<dbReference type="InterPro" id="IPR002575">
    <property type="entry name" value="Aminoglycoside_PTrfase"/>
</dbReference>
<sequence length="361" mass="39635">MTLGAERERRLTGWLRGRLPDADDVRVEGIDRVSFGHSAEMMTMSVIATRRGRDERRDVVLRLRPSPPALLEPYDLARQFGILRALADTDVRAPRALWLEPTGDVLGRPFFVMERVAGEVYEMQPPADASDDTVARMCESLAEQLAAIHAVDLTRTGLAPLDDGAGHLDRELGHWAAEMNRVKRGPLPALERLHRALLSGKPAPCPRITLVHGDAKPGNFAFTGGEVSAVFDWEMTTVGDPLTDIGWLEMLWMQPVGINSHPAALPIDALLAHYQSASGIEPVNRPWYRAFNAYKMAVICLIGAMLVEDGHSDDQKLVLAAYGTGLLTKAGLAELGIDEPLDDGPVLPRQERIQQVLARAQ</sequence>
<dbReference type="SUPFAM" id="SSF56112">
    <property type="entry name" value="Protein kinase-like (PK-like)"/>
    <property type="match status" value="1"/>
</dbReference>
<accession>A0A0H2ZXM6</accession>
<dbReference type="InterPro" id="IPR051678">
    <property type="entry name" value="AGP_Transferase"/>
</dbReference>
<evidence type="ECO:0000313" key="3">
    <source>
        <dbReference type="Proteomes" id="UP000001574"/>
    </source>
</evidence>
<keyword evidence="2" id="KW-0808">Transferase</keyword>
<dbReference type="InterPro" id="IPR011009">
    <property type="entry name" value="Kinase-like_dom_sf"/>
</dbReference>
<organism evidence="2 3">
    <name type="scientific">Mycobacterium avium (strain 104)</name>
    <dbReference type="NCBI Taxonomy" id="243243"/>
    <lineage>
        <taxon>Bacteria</taxon>
        <taxon>Bacillati</taxon>
        <taxon>Actinomycetota</taxon>
        <taxon>Actinomycetes</taxon>
        <taxon>Mycobacteriales</taxon>
        <taxon>Mycobacteriaceae</taxon>
        <taxon>Mycobacterium</taxon>
        <taxon>Mycobacterium avium complex (MAC)</taxon>
    </lineage>
</organism>